<dbReference type="Proteomes" id="UP000708208">
    <property type="component" value="Unassembled WGS sequence"/>
</dbReference>
<keyword evidence="1" id="KW-0732">Signal</keyword>
<sequence>MKLFLIFVIFFFQVYKIQCCCASLGTSDSVKDKKLLDFYTAAVVEYAADEGT</sequence>
<feature type="chain" id="PRO_5035187006" evidence="1">
    <location>
        <begin position="20"/>
        <end position="52"/>
    </location>
</feature>
<name>A0A8J2NX18_9HEXA</name>
<organism evidence="2 3">
    <name type="scientific">Allacma fusca</name>
    <dbReference type="NCBI Taxonomy" id="39272"/>
    <lineage>
        <taxon>Eukaryota</taxon>
        <taxon>Metazoa</taxon>
        <taxon>Ecdysozoa</taxon>
        <taxon>Arthropoda</taxon>
        <taxon>Hexapoda</taxon>
        <taxon>Collembola</taxon>
        <taxon>Symphypleona</taxon>
        <taxon>Sminthuridae</taxon>
        <taxon>Allacma</taxon>
    </lineage>
</organism>
<comment type="caution">
    <text evidence="2">The sequence shown here is derived from an EMBL/GenBank/DDBJ whole genome shotgun (WGS) entry which is preliminary data.</text>
</comment>
<keyword evidence="3" id="KW-1185">Reference proteome</keyword>
<feature type="non-terminal residue" evidence="2">
    <location>
        <position position="1"/>
    </location>
</feature>
<proteinExistence type="predicted"/>
<dbReference type="EMBL" id="CAJVCH010082403">
    <property type="protein sequence ID" value="CAG7721742.1"/>
    <property type="molecule type" value="Genomic_DNA"/>
</dbReference>
<protein>
    <submittedName>
        <fullName evidence="2">Uncharacterized protein</fullName>
    </submittedName>
</protein>
<reference evidence="2" key="1">
    <citation type="submission" date="2021-06" db="EMBL/GenBank/DDBJ databases">
        <authorList>
            <person name="Hodson N. C."/>
            <person name="Mongue J. A."/>
            <person name="Jaron S. K."/>
        </authorList>
    </citation>
    <scope>NUCLEOTIDE SEQUENCE</scope>
</reference>
<accession>A0A8J2NX18</accession>
<evidence type="ECO:0000313" key="2">
    <source>
        <dbReference type="EMBL" id="CAG7721742.1"/>
    </source>
</evidence>
<evidence type="ECO:0000256" key="1">
    <source>
        <dbReference type="SAM" id="SignalP"/>
    </source>
</evidence>
<feature type="signal peptide" evidence="1">
    <location>
        <begin position="1"/>
        <end position="19"/>
    </location>
</feature>
<evidence type="ECO:0000313" key="3">
    <source>
        <dbReference type="Proteomes" id="UP000708208"/>
    </source>
</evidence>
<dbReference type="AlphaFoldDB" id="A0A8J2NX18"/>
<gene>
    <name evidence="2" type="ORF">AFUS01_LOCUS10936</name>
</gene>